<keyword evidence="4 6" id="KW-1133">Transmembrane helix</keyword>
<dbReference type="Pfam" id="PF10277">
    <property type="entry name" value="Frag1"/>
    <property type="match status" value="1"/>
</dbReference>
<protein>
    <submittedName>
        <fullName evidence="8">Transmembrane protein 150C</fullName>
    </submittedName>
</protein>
<accession>A0A3Q2EF81</accession>
<organism evidence="8 9">
    <name type="scientific">Cyprinodon variegatus</name>
    <name type="common">Sheepshead minnow</name>
    <dbReference type="NCBI Taxonomy" id="28743"/>
    <lineage>
        <taxon>Eukaryota</taxon>
        <taxon>Metazoa</taxon>
        <taxon>Chordata</taxon>
        <taxon>Craniata</taxon>
        <taxon>Vertebrata</taxon>
        <taxon>Euteleostomi</taxon>
        <taxon>Actinopterygii</taxon>
        <taxon>Neopterygii</taxon>
        <taxon>Teleostei</taxon>
        <taxon>Neoteleostei</taxon>
        <taxon>Acanthomorphata</taxon>
        <taxon>Ovalentaria</taxon>
        <taxon>Atherinomorphae</taxon>
        <taxon>Cyprinodontiformes</taxon>
        <taxon>Cyprinodontidae</taxon>
        <taxon>Cyprinodon</taxon>
    </lineage>
</organism>
<keyword evidence="5 6" id="KW-0472">Membrane</keyword>
<dbReference type="AlphaFoldDB" id="A0A3Q2EF81"/>
<evidence type="ECO:0000256" key="3">
    <source>
        <dbReference type="ARBA" id="ARBA00022692"/>
    </source>
</evidence>
<reference evidence="8" key="2">
    <citation type="submission" date="2025-09" db="UniProtKB">
        <authorList>
            <consortium name="Ensembl"/>
        </authorList>
    </citation>
    <scope>IDENTIFICATION</scope>
</reference>
<dbReference type="GO" id="GO:0012505">
    <property type="term" value="C:endomembrane system"/>
    <property type="evidence" value="ECO:0007669"/>
    <property type="project" value="UniProtKB-SubCell"/>
</dbReference>
<feature type="transmembrane region" description="Helical" evidence="6">
    <location>
        <begin position="66"/>
        <end position="87"/>
    </location>
</feature>
<dbReference type="GeneID" id="107102173"/>
<evidence type="ECO:0000313" key="8">
    <source>
        <dbReference type="Ensembl" id="ENSCVAP00000030947.1"/>
    </source>
</evidence>
<comment type="similarity">
    <text evidence="2">Belongs to the DRAM/TMEM150 family.</text>
</comment>
<dbReference type="KEGG" id="cvg:107102173"/>
<dbReference type="InterPro" id="IPR019402">
    <property type="entry name" value="CWH43_N"/>
</dbReference>
<keyword evidence="3 6" id="KW-0812">Transmembrane</keyword>
<dbReference type="OrthoDB" id="9865811at2759"/>
<feature type="transmembrane region" description="Helical" evidence="6">
    <location>
        <begin position="133"/>
        <end position="151"/>
    </location>
</feature>
<sequence length="238" mass="27363">MWSCRPVVLLPLIFSVFTAAGLWIVYFVALHNKKVLPLSSTYRYGNTSEYPPFISLAGNFPPASCIFSQVMNMAAFAGFIIAVLRYLQLKTKLDKQWLNITSVLSFSLACFGMTLVGNFQVLEMPLLHDIGTLLTFGLGTLYCWIQSYITLRVNLKNEGRKLAICRFLLSAAITLCIILEYSLIIFPHMHSVRCQWALVMLFLIFIGTFAIDFHHYRFRMMCRDTVEFQNKREAYYLS</sequence>
<feature type="transmembrane region" description="Helical" evidence="6">
    <location>
        <begin position="99"/>
        <end position="121"/>
    </location>
</feature>
<evidence type="ECO:0000256" key="6">
    <source>
        <dbReference type="SAM" id="Phobius"/>
    </source>
</evidence>
<dbReference type="RefSeq" id="XP_015256861.1">
    <property type="nucleotide sequence ID" value="XM_015401375.1"/>
</dbReference>
<feature type="transmembrane region" description="Helical" evidence="6">
    <location>
        <begin position="163"/>
        <end position="184"/>
    </location>
</feature>
<feature type="domain" description="CWH43-like N-terminal" evidence="7">
    <location>
        <begin position="7"/>
        <end position="215"/>
    </location>
</feature>
<proteinExistence type="inferred from homology"/>
<feature type="transmembrane region" description="Helical" evidence="6">
    <location>
        <begin position="7"/>
        <end position="29"/>
    </location>
</feature>
<evidence type="ECO:0000256" key="2">
    <source>
        <dbReference type="ARBA" id="ARBA00006565"/>
    </source>
</evidence>
<evidence type="ECO:0000256" key="4">
    <source>
        <dbReference type="ARBA" id="ARBA00022989"/>
    </source>
</evidence>
<comment type="subcellular location">
    <subcellularLocation>
        <location evidence="1">Endomembrane system</location>
        <topology evidence="1">Multi-pass membrane protein</topology>
    </subcellularLocation>
</comment>
<evidence type="ECO:0000256" key="1">
    <source>
        <dbReference type="ARBA" id="ARBA00004127"/>
    </source>
</evidence>
<evidence type="ECO:0000259" key="7">
    <source>
        <dbReference type="Pfam" id="PF10277"/>
    </source>
</evidence>
<dbReference type="PANTHER" id="PTHR21324">
    <property type="entry name" value="FASTING-INDUCIBLE INTEGRAL MEMBRANE PROTEIN TM6P1-RELATED"/>
    <property type="match status" value="1"/>
</dbReference>
<keyword evidence="9" id="KW-1185">Reference proteome</keyword>
<dbReference type="CTD" id="441027"/>
<dbReference type="GO" id="GO:0005886">
    <property type="term" value="C:plasma membrane"/>
    <property type="evidence" value="ECO:0007669"/>
    <property type="project" value="TreeGrafter"/>
</dbReference>
<dbReference type="Proteomes" id="UP000265020">
    <property type="component" value="Unassembled WGS sequence"/>
</dbReference>
<evidence type="ECO:0000256" key="5">
    <source>
        <dbReference type="ARBA" id="ARBA00023136"/>
    </source>
</evidence>
<dbReference type="GeneTree" id="ENSGT01030000234578"/>
<dbReference type="Ensembl" id="ENSCVAT00000025334.1">
    <property type="protein sequence ID" value="ENSCVAP00000030947.1"/>
    <property type="gene ID" value="ENSCVAG00000019861.1"/>
</dbReference>
<dbReference type="InterPro" id="IPR050911">
    <property type="entry name" value="DRAM/TMEM150_Autophagy_Mod"/>
</dbReference>
<dbReference type="PANTHER" id="PTHR21324:SF7">
    <property type="entry name" value="TRANSMEMBRANE PROTEIN 150C"/>
    <property type="match status" value="1"/>
</dbReference>
<reference evidence="8" key="1">
    <citation type="submission" date="2025-08" db="UniProtKB">
        <authorList>
            <consortium name="Ensembl"/>
        </authorList>
    </citation>
    <scope>IDENTIFICATION</scope>
</reference>
<dbReference type="OMA" id="VYFIAVY"/>
<evidence type="ECO:0000313" key="9">
    <source>
        <dbReference type="Proteomes" id="UP000265020"/>
    </source>
</evidence>
<name>A0A3Q2EF81_CYPVA</name>
<feature type="transmembrane region" description="Helical" evidence="6">
    <location>
        <begin position="196"/>
        <end position="213"/>
    </location>
</feature>